<proteinExistence type="predicted"/>
<dbReference type="InterPro" id="IPR050268">
    <property type="entry name" value="NADH-dep_flavin_reductase"/>
</dbReference>
<dbReference type="SUPFAM" id="SSF50475">
    <property type="entry name" value="FMN-binding split barrel"/>
    <property type="match status" value="1"/>
</dbReference>
<dbReference type="GO" id="GO:0042602">
    <property type="term" value="F:riboflavin reductase (NADPH) activity"/>
    <property type="evidence" value="ECO:0007669"/>
    <property type="project" value="TreeGrafter"/>
</dbReference>
<dbReference type="InterPro" id="IPR002563">
    <property type="entry name" value="Flavin_Rdtase-like_dom"/>
</dbReference>
<evidence type="ECO:0000313" key="5">
    <source>
        <dbReference type="Proteomes" id="UP000696485"/>
    </source>
</evidence>
<name>A0A9P5VKE5_9FUNG</name>
<organism evidence="4 5">
    <name type="scientific">Podila minutissima</name>
    <dbReference type="NCBI Taxonomy" id="64525"/>
    <lineage>
        <taxon>Eukaryota</taxon>
        <taxon>Fungi</taxon>
        <taxon>Fungi incertae sedis</taxon>
        <taxon>Mucoromycota</taxon>
        <taxon>Mortierellomycotina</taxon>
        <taxon>Mortierellomycetes</taxon>
        <taxon>Mortierellales</taxon>
        <taxon>Mortierellaceae</taxon>
        <taxon>Podila</taxon>
    </lineage>
</organism>
<keyword evidence="1" id="KW-0560">Oxidoreductase</keyword>
<feature type="compositionally biased region" description="Basic and acidic residues" evidence="2">
    <location>
        <begin position="63"/>
        <end position="74"/>
    </location>
</feature>
<evidence type="ECO:0000256" key="2">
    <source>
        <dbReference type="SAM" id="MobiDB-lite"/>
    </source>
</evidence>
<dbReference type="InterPro" id="IPR012349">
    <property type="entry name" value="Split_barrel_FMN-bd"/>
</dbReference>
<feature type="compositionally biased region" description="Polar residues" evidence="2">
    <location>
        <begin position="27"/>
        <end position="38"/>
    </location>
</feature>
<dbReference type="SMART" id="SM00903">
    <property type="entry name" value="Flavin_Reduct"/>
    <property type="match status" value="1"/>
</dbReference>
<evidence type="ECO:0000259" key="3">
    <source>
        <dbReference type="SMART" id="SM00903"/>
    </source>
</evidence>
<feature type="compositionally biased region" description="Low complexity" evidence="2">
    <location>
        <begin position="39"/>
        <end position="57"/>
    </location>
</feature>
<feature type="region of interest" description="Disordered" evidence="2">
    <location>
        <begin position="179"/>
        <end position="209"/>
    </location>
</feature>
<sequence length="290" mass="31982">MTSKCTQRAIHHSRTAARTFLNLQQYTPRQTSSSRPFHTSSRTLSNSSTLSPLPSTPVQNVSVHEEGDKTTSENLRKVLRKVPFPVSTNSPTDPTQRRGITVSSFTSISLQPIPLIAFCVKLPSRASDALHESNRFVVHFLAEDQIAHSVAFSSSVAPPKEVIAKRRAQDKDIEALVQDAGKQTLINRDETSTKDASPSPSSTVATPDAELDPFDVLGHHVDPESSLPVLDNTLGAIRCKTHQVLTVGSHEMWIGHVEKVLYGDIPGDPDQEKPLLYHDRSYRKVGRRIV</sequence>
<dbReference type="Gene3D" id="2.30.110.10">
    <property type="entry name" value="Electron Transport, Fmn-binding Protein, Chain A"/>
    <property type="match status" value="1"/>
</dbReference>
<accession>A0A9P5VKE5</accession>
<dbReference type="EMBL" id="JAAAUY010000458">
    <property type="protein sequence ID" value="KAF9329637.1"/>
    <property type="molecule type" value="Genomic_DNA"/>
</dbReference>
<comment type="caution">
    <text evidence="4">The sequence shown here is derived from an EMBL/GenBank/DDBJ whole genome shotgun (WGS) entry which is preliminary data.</text>
</comment>
<evidence type="ECO:0000256" key="1">
    <source>
        <dbReference type="ARBA" id="ARBA00023002"/>
    </source>
</evidence>
<feature type="region of interest" description="Disordered" evidence="2">
    <location>
        <begin position="27"/>
        <end position="74"/>
    </location>
</feature>
<dbReference type="Pfam" id="PF01613">
    <property type="entry name" value="Flavin_Reduct"/>
    <property type="match status" value="1"/>
</dbReference>
<dbReference type="PANTHER" id="PTHR30466">
    <property type="entry name" value="FLAVIN REDUCTASE"/>
    <property type="match status" value="1"/>
</dbReference>
<dbReference type="PANTHER" id="PTHR30466:SF1">
    <property type="entry name" value="FMN REDUCTASE (NADH) RUTF"/>
    <property type="match status" value="1"/>
</dbReference>
<gene>
    <name evidence="4" type="ORF">BG006_007302</name>
</gene>
<dbReference type="Proteomes" id="UP000696485">
    <property type="component" value="Unassembled WGS sequence"/>
</dbReference>
<evidence type="ECO:0000313" key="4">
    <source>
        <dbReference type="EMBL" id="KAF9329637.1"/>
    </source>
</evidence>
<feature type="domain" description="Flavin reductase like" evidence="3">
    <location>
        <begin position="79"/>
        <end position="284"/>
    </location>
</feature>
<dbReference type="GO" id="GO:0010181">
    <property type="term" value="F:FMN binding"/>
    <property type="evidence" value="ECO:0007669"/>
    <property type="project" value="InterPro"/>
</dbReference>
<reference evidence="4" key="1">
    <citation type="journal article" date="2020" name="Fungal Divers.">
        <title>Resolving the Mortierellaceae phylogeny through synthesis of multi-gene phylogenetics and phylogenomics.</title>
        <authorList>
            <person name="Vandepol N."/>
            <person name="Liber J."/>
            <person name="Desiro A."/>
            <person name="Na H."/>
            <person name="Kennedy M."/>
            <person name="Barry K."/>
            <person name="Grigoriev I.V."/>
            <person name="Miller A.N."/>
            <person name="O'Donnell K."/>
            <person name="Stajich J.E."/>
            <person name="Bonito G."/>
        </authorList>
    </citation>
    <scope>NUCLEOTIDE SEQUENCE</scope>
    <source>
        <strain evidence="4">NVP1</strain>
    </source>
</reference>
<dbReference type="AlphaFoldDB" id="A0A9P5VKE5"/>
<feature type="compositionally biased region" description="Low complexity" evidence="2">
    <location>
        <begin position="195"/>
        <end position="208"/>
    </location>
</feature>
<protein>
    <recommendedName>
        <fullName evidence="3">Flavin reductase like domain-containing protein</fullName>
    </recommendedName>
</protein>
<keyword evidence="5" id="KW-1185">Reference proteome</keyword>